<dbReference type="GO" id="GO:0009307">
    <property type="term" value="P:DNA restriction-modification system"/>
    <property type="evidence" value="ECO:0007669"/>
    <property type="project" value="UniProtKB-KW"/>
</dbReference>
<gene>
    <name evidence="5" type="ORF">GCL60_10315</name>
</gene>
<dbReference type="RefSeq" id="WP_153420644.1">
    <property type="nucleotide sequence ID" value="NZ_WFLM01000004.1"/>
</dbReference>
<keyword evidence="3" id="KW-0238">DNA-binding</keyword>
<evidence type="ECO:0000256" key="1">
    <source>
        <dbReference type="ARBA" id="ARBA00010923"/>
    </source>
</evidence>
<protein>
    <recommendedName>
        <fullName evidence="4">Type I restriction modification DNA specificity domain-containing protein</fullName>
    </recommendedName>
</protein>
<feature type="domain" description="Type I restriction modification DNA specificity" evidence="4">
    <location>
        <begin position="220"/>
        <end position="368"/>
    </location>
</feature>
<dbReference type="EMBL" id="WFLM01000004">
    <property type="protein sequence ID" value="KAB8037562.1"/>
    <property type="molecule type" value="Genomic_DNA"/>
</dbReference>
<evidence type="ECO:0000259" key="4">
    <source>
        <dbReference type="Pfam" id="PF01420"/>
    </source>
</evidence>
<name>A0A6N6VQE1_9BACT</name>
<accession>A0A6N6VQE1</accession>
<evidence type="ECO:0000256" key="3">
    <source>
        <dbReference type="ARBA" id="ARBA00023125"/>
    </source>
</evidence>
<dbReference type="GO" id="GO:0003677">
    <property type="term" value="F:DNA binding"/>
    <property type="evidence" value="ECO:0007669"/>
    <property type="project" value="UniProtKB-KW"/>
</dbReference>
<dbReference type="Gene3D" id="1.10.287.1120">
    <property type="entry name" value="Bipartite methylase S protein"/>
    <property type="match status" value="1"/>
</dbReference>
<dbReference type="Pfam" id="PF01420">
    <property type="entry name" value="Methylase_S"/>
    <property type="match status" value="2"/>
</dbReference>
<dbReference type="InterPro" id="IPR052021">
    <property type="entry name" value="Type-I_RS_S_subunit"/>
</dbReference>
<dbReference type="PANTHER" id="PTHR30408:SF12">
    <property type="entry name" value="TYPE I RESTRICTION ENZYME MJAVIII SPECIFICITY SUBUNIT"/>
    <property type="match status" value="1"/>
</dbReference>
<dbReference type="SUPFAM" id="SSF116734">
    <property type="entry name" value="DNA methylase specificity domain"/>
    <property type="match status" value="2"/>
</dbReference>
<dbReference type="InterPro" id="IPR000055">
    <property type="entry name" value="Restrct_endonuc_typeI_TRD"/>
</dbReference>
<proteinExistence type="inferred from homology"/>
<evidence type="ECO:0000256" key="2">
    <source>
        <dbReference type="ARBA" id="ARBA00022747"/>
    </source>
</evidence>
<evidence type="ECO:0000313" key="5">
    <source>
        <dbReference type="EMBL" id="KAB8037562.1"/>
    </source>
</evidence>
<reference evidence="5 6" key="1">
    <citation type="submission" date="2019-10" db="EMBL/GenBank/DDBJ databases">
        <title>New species of Slilvanegrellaceae.</title>
        <authorList>
            <person name="Pitt A."/>
            <person name="Hahn M.W."/>
        </authorList>
    </citation>
    <scope>NUCLEOTIDE SEQUENCE [LARGE SCALE GENOMIC DNA]</scope>
    <source>
        <strain evidence="5 6">SP-Ram-0.45-NSY-1</strain>
    </source>
</reference>
<evidence type="ECO:0000313" key="6">
    <source>
        <dbReference type="Proteomes" id="UP000437748"/>
    </source>
</evidence>
<dbReference type="Gene3D" id="3.90.220.20">
    <property type="entry name" value="DNA methylase specificity domains"/>
    <property type="match status" value="2"/>
</dbReference>
<dbReference type="Proteomes" id="UP000437748">
    <property type="component" value="Unassembled WGS sequence"/>
</dbReference>
<dbReference type="AlphaFoldDB" id="A0A6N6VQE1"/>
<comment type="similarity">
    <text evidence="1">Belongs to the type-I restriction system S methylase family.</text>
</comment>
<dbReference type="PANTHER" id="PTHR30408">
    <property type="entry name" value="TYPE-1 RESTRICTION ENZYME ECOKI SPECIFICITY PROTEIN"/>
    <property type="match status" value="1"/>
</dbReference>
<sequence length="401" mass="45288">MELKEGFKKTEIGFIPVDWKTENLRENLLGIPKYGINASAVTFDSRLPTYLRITDITDEGRINPDSLASVNHRAANEYRLEEYDVVFARTGASVGKSYLYQKKDGEFVYAGFLIRVQTDHHKLYAPYLFQFSKSAQYWKWIREHSMRSGQPGVNGKQYSELQIPLPPSIKEQKVIANALSDADSYIESLEKLIAKKQLIKKGVMQELLTGKRRLDGCYHSWSKKTLGEISEIIMGQSPLSSFYNTFGNGLPLIQGNSDIINRKPIQRVFTTNVTKKGEPGDILISVRAPVGTVAKASFDCCLGRGICALRNAGDFLYYALEAKESHWSSLSKGSTFDSVTSLELKNFLIHYPNDEIERNLISQVIINIDEDIRGTEKALTKARQIKQGMMQQLLTGRIRLV</sequence>
<keyword evidence="2" id="KW-0680">Restriction system</keyword>
<organism evidence="5 6">
    <name type="scientific">Silvanigrella paludirubra</name>
    <dbReference type="NCBI Taxonomy" id="2499159"/>
    <lineage>
        <taxon>Bacteria</taxon>
        <taxon>Pseudomonadati</taxon>
        <taxon>Bdellovibrionota</taxon>
        <taxon>Oligoflexia</taxon>
        <taxon>Silvanigrellales</taxon>
        <taxon>Silvanigrellaceae</taxon>
        <taxon>Silvanigrella</taxon>
    </lineage>
</organism>
<dbReference type="CDD" id="cd17521">
    <property type="entry name" value="RMtype1_S_Sau13435ORF2165P_TRD2-CR2_like"/>
    <property type="match status" value="1"/>
</dbReference>
<keyword evidence="6" id="KW-1185">Reference proteome</keyword>
<comment type="caution">
    <text evidence="5">The sequence shown here is derived from an EMBL/GenBank/DDBJ whole genome shotgun (WGS) entry which is preliminary data.</text>
</comment>
<dbReference type="InterPro" id="IPR044946">
    <property type="entry name" value="Restrct_endonuc_typeI_TRD_sf"/>
</dbReference>
<feature type="domain" description="Type I restriction modification DNA specificity" evidence="4">
    <location>
        <begin position="74"/>
        <end position="194"/>
    </location>
</feature>
<dbReference type="OrthoDB" id="9798929at2"/>